<evidence type="ECO:0008006" key="5">
    <source>
        <dbReference type="Google" id="ProtNLM"/>
    </source>
</evidence>
<evidence type="ECO:0000313" key="3">
    <source>
        <dbReference type="EMBL" id="RDH80732.1"/>
    </source>
</evidence>
<keyword evidence="2" id="KW-0732">Signal</keyword>
<evidence type="ECO:0000313" key="4">
    <source>
        <dbReference type="Proteomes" id="UP000254266"/>
    </source>
</evidence>
<feature type="chain" id="PRO_5017076301" description="Transcriptional regulator" evidence="2">
    <location>
        <begin position="34"/>
        <end position="213"/>
    </location>
</feature>
<dbReference type="Proteomes" id="UP000254266">
    <property type="component" value="Unassembled WGS sequence"/>
</dbReference>
<keyword evidence="4" id="KW-1185">Reference proteome</keyword>
<gene>
    <name evidence="3" type="ORF">DIZ80_17035</name>
</gene>
<sequence length="213" mass="23532">MNFKLLIKQEMKMKTLSIIAAVAAITVSTSANAWFGNNGSNNFGNMNNNGFGNGNGAANGDFDSSFSFGMSGKANGRGNGNGYNAYNGNNAYNGSNGYYQQPQYGYAPAPLTKEQIEEQRAIAEKAQKEAAERYQEMVKNAPKAPAFPVAQTQPQPFQPAAFDQQAMIKKMEEQRAQMMKMMEERRKEAEARHQDFLKQVKDARATKVETQKS</sequence>
<feature type="signal peptide" evidence="2">
    <location>
        <begin position="1"/>
        <end position="33"/>
    </location>
</feature>
<evidence type="ECO:0000256" key="2">
    <source>
        <dbReference type="SAM" id="SignalP"/>
    </source>
</evidence>
<dbReference type="AlphaFoldDB" id="A0A370D6T3"/>
<evidence type="ECO:0000256" key="1">
    <source>
        <dbReference type="SAM" id="MobiDB-lite"/>
    </source>
</evidence>
<comment type="caution">
    <text evidence="3">The sequence shown here is derived from an EMBL/GenBank/DDBJ whole genome shotgun (WGS) entry which is preliminary data.</text>
</comment>
<accession>A0A370D6T3</accession>
<feature type="region of interest" description="Disordered" evidence="1">
    <location>
        <begin position="177"/>
        <end position="213"/>
    </location>
</feature>
<organism evidence="3 4">
    <name type="scientific">endosymbiont of Galathealinum brachiosum</name>
    <dbReference type="NCBI Taxonomy" id="2200906"/>
    <lineage>
        <taxon>Bacteria</taxon>
        <taxon>Pseudomonadati</taxon>
        <taxon>Pseudomonadota</taxon>
        <taxon>Gammaproteobacteria</taxon>
        <taxon>sulfur-oxidizing symbionts</taxon>
    </lineage>
</organism>
<reference evidence="3 4" key="1">
    <citation type="journal article" date="2018" name="ISME J.">
        <title>Endosymbiont genomes yield clues of tubeworm success.</title>
        <authorList>
            <person name="Li Y."/>
            <person name="Liles M.R."/>
            <person name="Halanych K.M."/>
        </authorList>
    </citation>
    <scope>NUCLEOTIDE SEQUENCE [LARGE SCALE GENOMIC DNA]</scope>
    <source>
        <strain evidence="3">A1464</strain>
    </source>
</reference>
<proteinExistence type="predicted"/>
<name>A0A370D6T3_9GAMM</name>
<dbReference type="EMBL" id="QFXC01000014">
    <property type="protein sequence ID" value="RDH80732.1"/>
    <property type="molecule type" value="Genomic_DNA"/>
</dbReference>
<protein>
    <recommendedName>
        <fullName evidence="5">Transcriptional regulator</fullName>
    </recommendedName>
</protein>